<feature type="transmembrane region" description="Helical" evidence="1">
    <location>
        <begin position="187"/>
        <end position="205"/>
    </location>
</feature>
<feature type="transmembrane region" description="Helical" evidence="1">
    <location>
        <begin position="6"/>
        <end position="37"/>
    </location>
</feature>
<keyword evidence="3" id="KW-1185">Reference proteome</keyword>
<keyword evidence="1" id="KW-0472">Membrane</keyword>
<evidence type="ECO:0000313" key="3">
    <source>
        <dbReference type="Proteomes" id="UP000008068"/>
    </source>
</evidence>
<evidence type="ECO:0000313" key="2">
    <source>
        <dbReference type="EMBL" id="EGT58946.1"/>
    </source>
</evidence>
<feature type="transmembrane region" description="Helical" evidence="1">
    <location>
        <begin position="49"/>
        <end position="72"/>
    </location>
</feature>
<sequence>MNNSLNIPLIVVASSAMSLSMITFLLNFHLLLSIFLFKKVQRKLNMALIYSRFAVDMLYALANVLNLSYLIIRSVSPDIVIKNLSFFTAWPTFNLGSVRVLLVFLITLDRIFACCFPIFYRRHRSKIPNLIFVPLIFAYTLFEHHVLINLCNFVLDIPISCLAFSCSVSPCYRSYWLYFEQSTRISLLDACIIFTFDVLPSFLFANVPGINFQNVGPLTSVCKNSGFVIESFIICKVLIGKKPKVTISNSRISPNAS</sequence>
<dbReference type="AlphaFoldDB" id="G0NEF6"/>
<keyword evidence="1" id="KW-1133">Transmembrane helix</keyword>
<dbReference type="EMBL" id="GL379873">
    <property type="protein sequence ID" value="EGT58946.1"/>
    <property type="molecule type" value="Genomic_DNA"/>
</dbReference>
<dbReference type="Proteomes" id="UP000008068">
    <property type="component" value="Unassembled WGS sequence"/>
</dbReference>
<dbReference type="eggNOG" id="ENOG502TJID">
    <property type="taxonomic scope" value="Eukaryota"/>
</dbReference>
<keyword evidence="1" id="KW-0812">Transmembrane</keyword>
<dbReference type="InParanoid" id="G0NEF6"/>
<evidence type="ECO:0000256" key="1">
    <source>
        <dbReference type="SAM" id="Phobius"/>
    </source>
</evidence>
<reference evidence="3" key="1">
    <citation type="submission" date="2011-07" db="EMBL/GenBank/DDBJ databases">
        <authorList>
            <consortium name="Caenorhabditis brenneri Sequencing and Analysis Consortium"/>
            <person name="Wilson R.K."/>
        </authorList>
    </citation>
    <scope>NUCLEOTIDE SEQUENCE [LARGE SCALE GENOMIC DNA]</scope>
    <source>
        <strain evidence="3">PB2801</strain>
    </source>
</reference>
<dbReference type="PANTHER" id="PTHR46418:SF1">
    <property type="entry name" value="G-PROTEIN COUPLED RECEPTORS FAMILY 1 PROFILE DOMAIN-CONTAINING PROTEIN-RELATED"/>
    <property type="match status" value="1"/>
</dbReference>
<organism evidence="3">
    <name type="scientific">Caenorhabditis brenneri</name>
    <name type="common">Nematode worm</name>
    <dbReference type="NCBI Taxonomy" id="135651"/>
    <lineage>
        <taxon>Eukaryota</taxon>
        <taxon>Metazoa</taxon>
        <taxon>Ecdysozoa</taxon>
        <taxon>Nematoda</taxon>
        <taxon>Chromadorea</taxon>
        <taxon>Rhabditida</taxon>
        <taxon>Rhabditina</taxon>
        <taxon>Rhabditomorpha</taxon>
        <taxon>Rhabditoidea</taxon>
        <taxon>Rhabditidae</taxon>
        <taxon>Peloderinae</taxon>
        <taxon>Caenorhabditis</taxon>
    </lineage>
</organism>
<dbReference type="Pfam" id="PF10316">
    <property type="entry name" value="7TM_GPCR_Srbc"/>
    <property type="match status" value="1"/>
</dbReference>
<proteinExistence type="predicted"/>
<feature type="transmembrane region" description="Helical" evidence="1">
    <location>
        <begin position="127"/>
        <end position="147"/>
    </location>
</feature>
<accession>G0NEF6</accession>
<dbReference type="InterPro" id="IPR019420">
    <property type="entry name" value="7TM_GPCR_serpentine_rcpt_Srbc"/>
</dbReference>
<gene>
    <name evidence="2" type="ORF">CAEBREN_20495</name>
</gene>
<protein>
    <recommendedName>
        <fullName evidence="4">G-protein coupled receptors family 1 profile domain-containing protein</fullName>
    </recommendedName>
</protein>
<evidence type="ECO:0008006" key="4">
    <source>
        <dbReference type="Google" id="ProtNLM"/>
    </source>
</evidence>
<dbReference type="OMA" id="FAIDICY"/>
<dbReference type="OrthoDB" id="5860399at2759"/>
<dbReference type="PANTHER" id="PTHR46418">
    <property type="entry name" value="SRBC-64-RELATED-RELATED"/>
    <property type="match status" value="1"/>
</dbReference>
<dbReference type="HOGENOM" id="CLU_059075_0_1_1"/>
<name>G0NEF6_CAEBE</name>